<keyword evidence="2" id="KW-1185">Reference proteome</keyword>
<dbReference type="AlphaFoldDB" id="A0AAN8Z5S9"/>
<dbReference type="Proteomes" id="UP001370490">
    <property type="component" value="Unassembled WGS sequence"/>
</dbReference>
<evidence type="ECO:0000313" key="2">
    <source>
        <dbReference type="Proteomes" id="UP001370490"/>
    </source>
</evidence>
<name>A0AAN8Z5S9_9MAGN</name>
<comment type="caution">
    <text evidence="1">The sequence shown here is derived from an EMBL/GenBank/DDBJ whole genome shotgun (WGS) entry which is preliminary data.</text>
</comment>
<accession>A0AAN8Z5S9</accession>
<dbReference type="EMBL" id="JBAMMX010000015">
    <property type="protein sequence ID" value="KAK6925951.1"/>
    <property type="molecule type" value="Genomic_DNA"/>
</dbReference>
<proteinExistence type="predicted"/>
<reference evidence="1 2" key="1">
    <citation type="submission" date="2023-12" db="EMBL/GenBank/DDBJ databases">
        <title>A high-quality genome assembly for Dillenia turbinata (Dilleniales).</title>
        <authorList>
            <person name="Chanderbali A."/>
        </authorList>
    </citation>
    <scope>NUCLEOTIDE SEQUENCE [LARGE SCALE GENOMIC DNA]</scope>
    <source>
        <strain evidence="1">LSX21</strain>
        <tissue evidence="1">Leaf</tissue>
    </source>
</reference>
<protein>
    <submittedName>
        <fullName evidence="1">Uncharacterized protein</fullName>
    </submittedName>
</protein>
<organism evidence="1 2">
    <name type="scientific">Dillenia turbinata</name>
    <dbReference type="NCBI Taxonomy" id="194707"/>
    <lineage>
        <taxon>Eukaryota</taxon>
        <taxon>Viridiplantae</taxon>
        <taxon>Streptophyta</taxon>
        <taxon>Embryophyta</taxon>
        <taxon>Tracheophyta</taxon>
        <taxon>Spermatophyta</taxon>
        <taxon>Magnoliopsida</taxon>
        <taxon>eudicotyledons</taxon>
        <taxon>Gunneridae</taxon>
        <taxon>Pentapetalae</taxon>
        <taxon>Dilleniales</taxon>
        <taxon>Dilleniaceae</taxon>
        <taxon>Dillenia</taxon>
    </lineage>
</organism>
<gene>
    <name evidence="1" type="ORF">RJ641_007670</name>
</gene>
<evidence type="ECO:0000313" key="1">
    <source>
        <dbReference type="EMBL" id="KAK6925951.1"/>
    </source>
</evidence>
<sequence>MDSAEGVWESSSPPRSFVDAHFNKLPPSCGLDVNMDRVEDVLLHQNILLIGSRKASRLSHTICGELKPKCRAQFVVSIELGRAFGLQQQMVVIIKNPLVFLQHRDCVFLHTTQKLSRHIAFIPRVLFSLLLHVLRLLFNVQSGLMEVLDLSFCMNMTNKLEDLNLDIRRNSGDLKKRYPAENISESHWLLGNQFILAAPAASRIPPGLPAPMLSYKLHEVGNIIDGSHVFTQRL</sequence>